<dbReference type="Pfam" id="PF00109">
    <property type="entry name" value="ketoacyl-synt"/>
    <property type="match status" value="2"/>
</dbReference>
<evidence type="ECO:0000256" key="1">
    <source>
        <dbReference type="ARBA" id="ARBA00022450"/>
    </source>
</evidence>
<dbReference type="InterPro" id="IPR020806">
    <property type="entry name" value="PKS_PP-bd"/>
</dbReference>
<evidence type="ECO:0000256" key="4">
    <source>
        <dbReference type="PROSITE-ProRule" id="PRU01363"/>
    </source>
</evidence>
<dbReference type="InterPro" id="IPR016039">
    <property type="entry name" value="Thiolase-like"/>
</dbReference>
<dbReference type="InterPro" id="IPR049551">
    <property type="entry name" value="PKS_DH_C"/>
</dbReference>
<feature type="region of interest" description="Disordered" evidence="6">
    <location>
        <begin position="1408"/>
        <end position="1428"/>
    </location>
</feature>
<evidence type="ECO:0000256" key="5">
    <source>
        <dbReference type="SAM" id="Coils"/>
    </source>
</evidence>
<dbReference type="EMBL" id="JAPNKA010000001">
    <property type="protein sequence ID" value="MCY1076948.1"/>
    <property type="molecule type" value="Genomic_DNA"/>
</dbReference>
<dbReference type="Gene3D" id="1.10.1200.10">
    <property type="entry name" value="ACP-like"/>
    <property type="match status" value="2"/>
</dbReference>
<dbReference type="SMART" id="SM01294">
    <property type="entry name" value="PKS_PP_betabranch"/>
    <property type="match status" value="2"/>
</dbReference>
<keyword evidence="2" id="KW-0597">Phosphoprotein</keyword>
<dbReference type="InterPro" id="IPR016036">
    <property type="entry name" value="Malonyl_transacylase_ACP-bd"/>
</dbReference>
<dbReference type="InterPro" id="IPR014031">
    <property type="entry name" value="Ketoacyl_synth_C"/>
</dbReference>
<dbReference type="Pfam" id="PF02801">
    <property type="entry name" value="Ketoacyl-synt_C"/>
    <property type="match status" value="2"/>
</dbReference>
<dbReference type="CDD" id="cd08955">
    <property type="entry name" value="KR_2_FAS_SDR_x"/>
    <property type="match status" value="2"/>
</dbReference>
<keyword evidence="1" id="KW-0596">Phosphopantetheine</keyword>
<protein>
    <submittedName>
        <fullName evidence="10">SDR family NAD(P)-dependent oxidoreductase</fullName>
    </submittedName>
</protein>
<dbReference type="InterPro" id="IPR042104">
    <property type="entry name" value="PKS_dehydratase_sf"/>
</dbReference>
<reference evidence="10 11" key="1">
    <citation type="submission" date="2022-11" db="EMBL/GenBank/DDBJ databases">
        <title>Minimal conservation of predation-associated metabolite biosynthetic gene clusters underscores biosynthetic potential of Myxococcota including descriptions for ten novel species: Archangium lansinium sp. nov., Myxococcus landrumus sp. nov., Nannocystis bai.</title>
        <authorList>
            <person name="Ahearne A."/>
            <person name="Stevens C."/>
            <person name="Phillips K."/>
        </authorList>
    </citation>
    <scope>NUCLEOTIDE SEQUENCE [LARGE SCALE GENOMIC DNA]</scope>
    <source>
        <strain evidence="10 11">MIWBW</strain>
    </source>
</reference>
<dbReference type="Proteomes" id="UP001207654">
    <property type="component" value="Unassembled WGS sequence"/>
</dbReference>
<dbReference type="Pfam" id="PF14765">
    <property type="entry name" value="PS-DH"/>
    <property type="match status" value="1"/>
</dbReference>
<dbReference type="InterPro" id="IPR013968">
    <property type="entry name" value="PKS_KR"/>
</dbReference>
<feature type="active site" description="Proton acceptor; for dehydratase activity" evidence="4">
    <location>
        <position position="2291"/>
    </location>
</feature>
<feature type="region of interest" description="Disordered" evidence="6">
    <location>
        <begin position="1504"/>
        <end position="1528"/>
    </location>
</feature>
<dbReference type="RefSeq" id="WP_267535803.1">
    <property type="nucleotide sequence ID" value="NZ_JAPNKA010000001.1"/>
</dbReference>
<dbReference type="CDD" id="cd00833">
    <property type="entry name" value="PKS"/>
    <property type="match status" value="2"/>
</dbReference>
<dbReference type="PANTHER" id="PTHR43775:SF37">
    <property type="entry name" value="SI:DKEY-61P9.11"/>
    <property type="match status" value="1"/>
</dbReference>
<evidence type="ECO:0000256" key="6">
    <source>
        <dbReference type="SAM" id="MobiDB-lite"/>
    </source>
</evidence>
<feature type="domain" description="PKS/mFAS DH" evidence="9">
    <location>
        <begin position="2259"/>
        <end position="2547"/>
    </location>
</feature>
<feature type="coiled-coil region" evidence="5">
    <location>
        <begin position="6"/>
        <end position="33"/>
    </location>
</feature>
<dbReference type="SMART" id="SM00827">
    <property type="entry name" value="PKS_AT"/>
    <property type="match status" value="1"/>
</dbReference>
<dbReference type="PROSITE" id="PS00606">
    <property type="entry name" value="KS3_1"/>
    <property type="match status" value="2"/>
</dbReference>
<dbReference type="SMART" id="SM00823">
    <property type="entry name" value="PKS_PP"/>
    <property type="match status" value="2"/>
</dbReference>
<comment type="caution">
    <text evidence="10">The sequence shown here is derived from an EMBL/GenBank/DDBJ whole genome shotgun (WGS) entry which is preliminary data.</text>
</comment>
<proteinExistence type="predicted"/>
<dbReference type="SUPFAM" id="SSF55048">
    <property type="entry name" value="Probable ACP-binding domain of malonyl-CoA ACP transacylase"/>
    <property type="match status" value="1"/>
</dbReference>
<dbReference type="PROSITE" id="PS52004">
    <property type="entry name" value="KS3_2"/>
    <property type="match status" value="2"/>
</dbReference>
<feature type="compositionally biased region" description="Low complexity" evidence="6">
    <location>
        <begin position="1418"/>
        <end position="1428"/>
    </location>
</feature>
<dbReference type="Gene3D" id="3.30.70.3290">
    <property type="match status" value="3"/>
</dbReference>
<feature type="domain" description="Carrier" evidence="7">
    <location>
        <begin position="1430"/>
        <end position="1508"/>
    </location>
</feature>
<dbReference type="InterPro" id="IPR020807">
    <property type="entry name" value="PKS_DH"/>
</dbReference>
<feature type="region of interest" description="Disordered" evidence="6">
    <location>
        <begin position="3137"/>
        <end position="3164"/>
    </location>
</feature>
<feature type="region of interest" description="C-terminal hotdog fold" evidence="4">
    <location>
        <begin position="2399"/>
        <end position="2547"/>
    </location>
</feature>
<dbReference type="SMART" id="SM00826">
    <property type="entry name" value="PKS_DH"/>
    <property type="match status" value="1"/>
</dbReference>
<dbReference type="PANTHER" id="PTHR43775">
    <property type="entry name" value="FATTY ACID SYNTHASE"/>
    <property type="match status" value="1"/>
</dbReference>
<dbReference type="SMART" id="SM00822">
    <property type="entry name" value="PKS_KR"/>
    <property type="match status" value="2"/>
</dbReference>
<keyword evidence="3" id="KW-0808">Transferase</keyword>
<dbReference type="SUPFAM" id="SSF52151">
    <property type="entry name" value="FabD/lysophospholipase-like"/>
    <property type="match status" value="2"/>
</dbReference>
<evidence type="ECO:0000313" key="11">
    <source>
        <dbReference type="Proteomes" id="UP001207654"/>
    </source>
</evidence>
<dbReference type="InterPro" id="IPR009081">
    <property type="entry name" value="PP-bd_ACP"/>
</dbReference>
<dbReference type="InterPro" id="IPR014043">
    <property type="entry name" value="Acyl_transferase_dom"/>
</dbReference>
<dbReference type="InterPro" id="IPR057326">
    <property type="entry name" value="KR_dom"/>
</dbReference>
<dbReference type="Gene3D" id="3.40.47.10">
    <property type="match status" value="2"/>
</dbReference>
<feature type="domain" description="Carrier" evidence="7">
    <location>
        <begin position="3059"/>
        <end position="3133"/>
    </location>
</feature>
<sequence length="3184" mass="342341">MTDDVKDELKQRLTRAVMAMQKMQARIDALERARTEPIAIIGMGCRFPGGADTPEAYWELLAAGRDAVRREPASRRVGGDSGAPRWAGYLEDVSGFDADFFGISPREASSMDPRQRLLLEVAWEALEHAGQDSERLVETSTGVFVGLTGDDYYRLLPSEPERIDAYYGTGNGHCFPPGRVSYTLGLQGPSLAVDTACSSSLVAIHLACQSLRSGECSVALAGGVNLVLDPSVTETLLRMQALSPNGRCSAFDARANGFVRGEGCGLVVLKRLSDAQAQGDTILAIIRGSAVNQDGRSQGLTAPNMLAQQALLRQALASAKVEPSALGYIEAHGTGTPLGDPIEIEALVDVLGRPRPDGSRCALGSVKTNMGHLEAAAGIAGLMKTVLALQHEAIPKHLNFSRLNPRIRLEGTPFFVPTELQPWKRAAVPRLAGVSAFGMSGTNAHIILEEAPLPAAPARTPVPRPTHLLTLSARGEEALVAHARRQAEHLAAHPELDAADVCFTLNTTRTRMPHRLSVVGGSTQALVTSLSAFASGTKPEQVAQGNAGHSPPKVAFLFTGQGAQFAGMGRRLYDTSDVFRDALDRCAARLKPRMDLLSVLYPKDGASSPIDQTAYSQPAMFALQYALAEQWRSWGVVPDAVMGHSVGEFAAACVAGILTMEDALELIAERGRLMQALPPGGVMSMVFATEAQVAPMLAPYQDRVSIAAYNGPGQLSLSGAAEAMERITSELEAQGIATRKLNVSHAFHSPLVEPMLEALETMAARMARAPGKLLLVSNVTGRPVGPNELGAQGYWRRHAREAVRFQEGMESLRGLGIDTYVEVGPHTTLLGLGKACLGDGPEWLPSLRKGKDDAEQLLGVLGRLFVRGFALDWCKVDPEPSRRNLVLPRYAWQRQRYWAIPEVSSAGKSAQPEPGQDSDTDASRQAKGELYGLEWQSAARSASASTPASGTWLLLCDRGGVGEQLATHLEAQGGACVKVNASDATALERVWRERFSSGTPCAGVVYLGGLDVTSVEGPGLREACLGVASLLRVLEGVPESQGGRLWLVTRGAQAAGSGGAKLEPAQAPLWGLGRSVAQESPGRWGGLIDLGPEDGARQLWEELSAADGEDQVALRGGQRYVARLVEREAPESRPVPVHAEASYLIAGGQGALGFELARWLVRRGARHLVLTSRRAFPERSQWESLLAQGGEQAERISEVRELEASGAKVLLAQADVARRDDMAALLERMRASMPPLRGVVHAAVVSSTVKVRDMDAEALDRVLAPKVDGAWNLHTLTRDEPLDFFVLYSSIAAVWGSAGMGHYSAANTFLDVLAAHRQAQGLVASSINWGLWSGRGVATAEQGHWLENLGVEPLEREAALGWMERLVGARVPQAMVASVRWERFLPIFEARGPRPLLERLRTGVSAQPREIPAAKSSAPAPWREAPTATARREALGKLVRESVSRILGLQPGQSLDAERGFNEMGLDSIMAVELKDRLQTSLGLPLPATLAFNFPSVQALTEHLSSQLESEAPRTTAEPEAPAPAASDEPIAIVGMACRLPGGADTPEAFWRLLREGSDAISEIPADRWDVDAWYDADPEAPGKMYVRAGGFLREVDRFEPQFFGISPREAESMDPQQRLVLEVAWEALERAGQDARALRNTRTGVFVGITTADYSRVILQGPPEDVDAWYASGTSLNVVAGRLSYTLGLQGPSMAVDTACSSSLTALHLACQSLRSGESSMALAAGVNLILSPEPMMAVCKARMLAADGRCKTFDASANGFARAEGAGVLVLKRLSEARAKGDNILAVIRGSAVNQDGASSGLTVPNGLAQQAVIRQALGSAGVQPTEVSYLEAHGTGTSLGDPIEAEAMWSVLKEGRQGGESLWMGSVKTNLGHLESAAGVAGIMKVVLAMQHRQLPAHLHLKKPNPHIDWKAMGVKVPVELTAWEPTQGRRIAGVSSFGFSGTNAHVVLEEAPPLPVRTREVERPEHVLVLSARSAEALRAQAGRYAQALAESGTELGDVCFTAAAGRAHFEHRLAMVGGSAQKLRELLSAVEAGREVEGVVSGRVVGPSPKVVFVFSGEAERYPTLGRELYETQPIFREALEQCAAALKGVLEKPLVQVLYGSESVLLKEGTYLRAAVFALEWSLARMWRAWGVVPQGVVGLGLGEYVAAVESGQLILEEGLRLVVGKVPLALPKSAEDADAILLNLGEAEWPRLLKTLGWLYVKGVEVDWASFDAPYARRRVSLPTYPFQRQRYWWKGAAPRTALAPRRETESIPHFGHRLRSPALDALVYETSYGPSRPAHLNDHRLNGTLVAAGSSHVSLVLSVIEDIYGSPACTLEDLAFPQALVLAEDEERTLQVILSPQQQGHAFEVKSLGDAGGAETWVLHASGGVRLGQAEQPKPWASREELLARCQERISGEDLYRGMSEKGYTLGSGYQWIRSVARAGDEILGEMRLPPLPDRLEDYPLYPGFVDSCFQALTSWTLELQARHPDAMLIPFSVSRFTVYRRPRGTVWCHARIERGGQIEAGEPIGGDLRIIDEQGLVAEVIGFRARMANREAVRLSTHARREEARYEVSWKPGPELRPAPALPADKRPWVLLMDAQGVGERLGRMLEEHGAPVLRVRPEGFARVSIETLLPASCAGVVYLWGLDQRAPDDASAESVQRAALEASGGALHLLKGLAGRDEAPPVWLVTRGAQAVKDTRPGLALAQAPLWGLGRVVDLEHPELRCTRVDLDPEDLEGSLRLLYAELGIGSGASEREIAFREGVRLYPVLRKDTGSRSGSIALRADATYLLTGGLGGLGLEVARWMVEQGARHLVLVGRRAPSASASEVVRALEQAGAHVTVASVDVSSEEEVARLLQRIDAGSPPLRGIIHSAGVLDDGALLQQDLERFERVMTPKVAGAWNLHRLSEGRPLDFFVLFSSASAMLGSPGQANYAAANTFLDALAHERRARGLVAQSLDWGPWAETGMVGAPDGSLARALERRGIRPLATRQALALFGEALSSGRPQVALMSVQWPVYLEALGAKGRSSFYESLAPSRSAGPNAAGASSQPRHTLVERLKTALPHERPQVLASSLQESVASILRLDPSQLDWRQGFAELGMDSLMAIELRNVLQKGLGVSVPATVALDHPTIDFLVRHLLDEVLKLDTQETRGNAPEPKPAPERQPEGGLEQSLDALSDAELARLVAEDLAKDS</sequence>
<feature type="compositionally biased region" description="Low complexity" evidence="6">
    <location>
        <begin position="1509"/>
        <end position="1528"/>
    </location>
</feature>
<dbReference type="SMART" id="SM00825">
    <property type="entry name" value="PKS_KS"/>
    <property type="match status" value="2"/>
</dbReference>
<dbReference type="Pfam" id="PF22621">
    <property type="entry name" value="CurL-like_PKS_C"/>
    <property type="match status" value="2"/>
</dbReference>
<feature type="active site" description="Proton donor; for dehydratase activity" evidence="4">
    <location>
        <position position="2459"/>
    </location>
</feature>
<dbReference type="Pfam" id="PF00550">
    <property type="entry name" value="PP-binding"/>
    <property type="match status" value="2"/>
</dbReference>
<dbReference type="SUPFAM" id="SSF51735">
    <property type="entry name" value="NAD(P)-binding Rossmann-fold domains"/>
    <property type="match status" value="4"/>
</dbReference>
<dbReference type="Gene3D" id="3.40.50.720">
    <property type="entry name" value="NAD(P)-binding Rossmann-like Domain"/>
    <property type="match status" value="2"/>
</dbReference>
<feature type="domain" description="Ketosynthase family 3 (KS3)" evidence="8">
    <location>
        <begin position="1528"/>
        <end position="1954"/>
    </location>
</feature>
<evidence type="ECO:0000259" key="8">
    <source>
        <dbReference type="PROSITE" id="PS52004"/>
    </source>
</evidence>
<feature type="domain" description="Ketosynthase family 3 (KS3)" evidence="8">
    <location>
        <begin position="35"/>
        <end position="450"/>
    </location>
</feature>
<evidence type="ECO:0000256" key="2">
    <source>
        <dbReference type="ARBA" id="ARBA00022553"/>
    </source>
</evidence>
<dbReference type="InterPro" id="IPR036291">
    <property type="entry name" value="NAD(P)-bd_dom_sf"/>
</dbReference>
<dbReference type="InterPro" id="IPR036736">
    <property type="entry name" value="ACP-like_sf"/>
</dbReference>
<evidence type="ECO:0000259" key="7">
    <source>
        <dbReference type="PROSITE" id="PS50075"/>
    </source>
</evidence>
<dbReference type="Gene3D" id="3.10.129.110">
    <property type="entry name" value="Polyketide synthase dehydratase"/>
    <property type="match status" value="1"/>
</dbReference>
<dbReference type="Pfam" id="PF21089">
    <property type="entry name" value="PKS_DH_N"/>
    <property type="match status" value="1"/>
</dbReference>
<dbReference type="InterPro" id="IPR016035">
    <property type="entry name" value="Acyl_Trfase/lysoPLipase"/>
</dbReference>
<evidence type="ECO:0000313" key="10">
    <source>
        <dbReference type="EMBL" id="MCY1076948.1"/>
    </source>
</evidence>
<accession>A0ABT4A5L8</accession>
<gene>
    <name evidence="10" type="ORF">OV287_20925</name>
</gene>
<dbReference type="SUPFAM" id="SSF47336">
    <property type="entry name" value="ACP-like"/>
    <property type="match status" value="2"/>
</dbReference>
<dbReference type="Pfam" id="PF08659">
    <property type="entry name" value="KR"/>
    <property type="match status" value="2"/>
</dbReference>
<keyword evidence="5" id="KW-0175">Coiled coil</keyword>
<dbReference type="PROSITE" id="PS52019">
    <property type="entry name" value="PKS_MFAS_DH"/>
    <property type="match status" value="1"/>
</dbReference>
<evidence type="ECO:0000259" key="9">
    <source>
        <dbReference type="PROSITE" id="PS52019"/>
    </source>
</evidence>
<dbReference type="Gene3D" id="3.40.366.10">
    <property type="entry name" value="Malonyl-Coenzyme A Acyl Carrier Protein, domain 2"/>
    <property type="match status" value="2"/>
</dbReference>
<dbReference type="InterPro" id="IPR049552">
    <property type="entry name" value="PKS_DH_N"/>
</dbReference>
<dbReference type="InterPro" id="IPR001227">
    <property type="entry name" value="Ac_transferase_dom_sf"/>
</dbReference>
<feature type="region of interest" description="Disordered" evidence="6">
    <location>
        <begin position="903"/>
        <end position="924"/>
    </location>
</feature>
<dbReference type="InterPro" id="IPR050091">
    <property type="entry name" value="PKS_NRPS_Biosynth_Enz"/>
</dbReference>
<organism evidence="10 11">
    <name type="scientific">Archangium lansingense</name>
    <dbReference type="NCBI Taxonomy" id="2995310"/>
    <lineage>
        <taxon>Bacteria</taxon>
        <taxon>Pseudomonadati</taxon>
        <taxon>Myxococcota</taxon>
        <taxon>Myxococcia</taxon>
        <taxon>Myxococcales</taxon>
        <taxon>Cystobacterineae</taxon>
        <taxon>Archangiaceae</taxon>
        <taxon>Archangium</taxon>
    </lineage>
</organism>
<dbReference type="Pfam" id="PF00698">
    <property type="entry name" value="Acyl_transf_1"/>
    <property type="match status" value="2"/>
</dbReference>
<dbReference type="InterPro" id="IPR014030">
    <property type="entry name" value="Ketoacyl_synth_N"/>
</dbReference>
<feature type="region of interest" description="N-terminal hotdog fold" evidence="4">
    <location>
        <begin position="2259"/>
        <end position="2384"/>
    </location>
</feature>
<keyword evidence="11" id="KW-1185">Reference proteome</keyword>
<dbReference type="PROSITE" id="PS50075">
    <property type="entry name" value="CARRIER"/>
    <property type="match status" value="2"/>
</dbReference>
<dbReference type="InterPro" id="IPR018201">
    <property type="entry name" value="Ketoacyl_synth_AS"/>
</dbReference>
<dbReference type="InterPro" id="IPR049900">
    <property type="entry name" value="PKS_mFAS_DH"/>
</dbReference>
<dbReference type="SUPFAM" id="SSF53901">
    <property type="entry name" value="Thiolase-like"/>
    <property type="match status" value="2"/>
</dbReference>
<evidence type="ECO:0000256" key="3">
    <source>
        <dbReference type="ARBA" id="ARBA00022679"/>
    </source>
</evidence>
<dbReference type="InterPro" id="IPR020841">
    <property type="entry name" value="PKS_Beta-ketoAc_synthase_dom"/>
</dbReference>
<name>A0ABT4A5L8_9BACT</name>